<accession>A0ABT9ZQW7</accession>
<feature type="region of interest" description="Disordered" evidence="1">
    <location>
        <begin position="1"/>
        <end position="62"/>
    </location>
</feature>
<name>A0ABT9ZQW7_9BACI</name>
<keyword evidence="3" id="KW-1185">Reference proteome</keyword>
<evidence type="ECO:0000313" key="3">
    <source>
        <dbReference type="Proteomes" id="UP001230005"/>
    </source>
</evidence>
<evidence type="ECO:0000313" key="2">
    <source>
        <dbReference type="EMBL" id="MDQ0253122.1"/>
    </source>
</evidence>
<comment type="caution">
    <text evidence="2">The sequence shown here is derived from an EMBL/GenBank/DDBJ whole genome shotgun (WGS) entry which is preliminary data.</text>
</comment>
<sequence length="72" mass="8345">MHMAHHPYPYQQAPSQDQYPEAPSQLGKQTTSKAQPTTKAQPKHTHYQTDWQHGYPYGQGSGMFPDYYNNTY</sequence>
<evidence type="ECO:0000256" key="1">
    <source>
        <dbReference type="SAM" id="MobiDB-lite"/>
    </source>
</evidence>
<dbReference type="EMBL" id="JAUSUG010000001">
    <property type="protein sequence ID" value="MDQ0253122.1"/>
    <property type="molecule type" value="Genomic_DNA"/>
</dbReference>
<gene>
    <name evidence="2" type="ORF">J2S74_000494</name>
</gene>
<protein>
    <submittedName>
        <fullName evidence="2">Uncharacterized protein</fullName>
    </submittedName>
</protein>
<dbReference type="Proteomes" id="UP001230005">
    <property type="component" value="Unassembled WGS sequence"/>
</dbReference>
<proteinExistence type="predicted"/>
<reference evidence="2 3" key="1">
    <citation type="submission" date="2023-07" db="EMBL/GenBank/DDBJ databases">
        <title>Genomic Encyclopedia of Type Strains, Phase IV (KMG-IV): sequencing the most valuable type-strain genomes for metagenomic binning, comparative biology and taxonomic classification.</title>
        <authorList>
            <person name="Goeker M."/>
        </authorList>
    </citation>
    <scope>NUCLEOTIDE SEQUENCE [LARGE SCALE GENOMIC DNA]</scope>
    <source>
        <strain evidence="2 3">DSM 9768</strain>
    </source>
</reference>
<feature type="compositionally biased region" description="Polar residues" evidence="1">
    <location>
        <begin position="26"/>
        <end position="40"/>
    </location>
</feature>
<organism evidence="2 3">
    <name type="scientific">Evansella vedderi</name>
    <dbReference type="NCBI Taxonomy" id="38282"/>
    <lineage>
        <taxon>Bacteria</taxon>
        <taxon>Bacillati</taxon>
        <taxon>Bacillota</taxon>
        <taxon>Bacilli</taxon>
        <taxon>Bacillales</taxon>
        <taxon>Bacillaceae</taxon>
        <taxon>Evansella</taxon>
    </lineage>
</organism>